<dbReference type="EMBL" id="KQ459586">
    <property type="protein sequence ID" value="KPI98118.1"/>
    <property type="molecule type" value="Genomic_DNA"/>
</dbReference>
<evidence type="ECO:0000313" key="2">
    <source>
        <dbReference type="EMBL" id="KPI98118.1"/>
    </source>
</evidence>
<gene>
    <name evidence="2" type="ORF">RR46_11239</name>
</gene>
<protein>
    <submittedName>
        <fullName evidence="2">Uncharacterized protein</fullName>
    </submittedName>
</protein>
<keyword evidence="3" id="KW-1185">Reference proteome</keyword>
<reference evidence="2 3" key="1">
    <citation type="journal article" date="2015" name="Nat. Commun.">
        <title>Outbred genome sequencing and CRISPR/Cas9 gene editing in butterflies.</title>
        <authorList>
            <person name="Li X."/>
            <person name="Fan D."/>
            <person name="Zhang W."/>
            <person name="Liu G."/>
            <person name="Zhang L."/>
            <person name="Zhao L."/>
            <person name="Fang X."/>
            <person name="Chen L."/>
            <person name="Dong Y."/>
            <person name="Chen Y."/>
            <person name="Ding Y."/>
            <person name="Zhao R."/>
            <person name="Feng M."/>
            <person name="Zhu Y."/>
            <person name="Feng Y."/>
            <person name="Jiang X."/>
            <person name="Zhu D."/>
            <person name="Xiang H."/>
            <person name="Feng X."/>
            <person name="Li S."/>
            <person name="Wang J."/>
            <person name="Zhang G."/>
            <person name="Kronforst M.R."/>
            <person name="Wang W."/>
        </authorList>
    </citation>
    <scope>NUCLEOTIDE SEQUENCE [LARGE SCALE GENOMIC DNA]</scope>
    <source>
        <strain evidence="2">Ya'a_city_454_Px</strain>
        <tissue evidence="2">Whole body</tissue>
    </source>
</reference>
<evidence type="ECO:0000256" key="1">
    <source>
        <dbReference type="SAM" id="Phobius"/>
    </source>
</evidence>
<feature type="transmembrane region" description="Helical" evidence="1">
    <location>
        <begin position="46"/>
        <end position="69"/>
    </location>
</feature>
<keyword evidence="1" id="KW-1133">Transmembrane helix</keyword>
<dbReference type="AlphaFoldDB" id="A0A194PYL5"/>
<evidence type="ECO:0000313" key="3">
    <source>
        <dbReference type="Proteomes" id="UP000053268"/>
    </source>
</evidence>
<accession>A0A194PYL5</accession>
<proteinExistence type="predicted"/>
<keyword evidence="1" id="KW-0472">Membrane</keyword>
<organism evidence="2 3">
    <name type="scientific">Papilio xuthus</name>
    <name type="common">Asian swallowtail butterfly</name>
    <dbReference type="NCBI Taxonomy" id="66420"/>
    <lineage>
        <taxon>Eukaryota</taxon>
        <taxon>Metazoa</taxon>
        <taxon>Ecdysozoa</taxon>
        <taxon>Arthropoda</taxon>
        <taxon>Hexapoda</taxon>
        <taxon>Insecta</taxon>
        <taxon>Pterygota</taxon>
        <taxon>Neoptera</taxon>
        <taxon>Endopterygota</taxon>
        <taxon>Lepidoptera</taxon>
        <taxon>Glossata</taxon>
        <taxon>Ditrysia</taxon>
        <taxon>Papilionoidea</taxon>
        <taxon>Papilionidae</taxon>
        <taxon>Papilioninae</taxon>
        <taxon>Papilio</taxon>
    </lineage>
</organism>
<dbReference type="Proteomes" id="UP000053268">
    <property type="component" value="Unassembled WGS sequence"/>
</dbReference>
<keyword evidence="1" id="KW-0812">Transmembrane</keyword>
<name>A0A194PYL5_PAPXU</name>
<sequence>MPHQSRRLLNELNVITPQTSSTMSKAQHDKPYRNNLQSASKSHTMLFTILIYLVYYMVYTILLAIAGLWCFEECVLTEEEEYDFVTHHRALPY</sequence>